<evidence type="ECO:0000313" key="6">
    <source>
        <dbReference type="Proteomes" id="UP000287872"/>
    </source>
</evidence>
<dbReference type="PANTHER" id="PTHR43464:SF19">
    <property type="entry name" value="UBIQUINONE BIOSYNTHESIS O-METHYLTRANSFERASE, MITOCHONDRIAL"/>
    <property type="match status" value="1"/>
</dbReference>
<dbReference type="EMBL" id="BHYK01000010">
    <property type="protein sequence ID" value="GCD10546.1"/>
    <property type="molecule type" value="Genomic_DNA"/>
</dbReference>
<feature type="domain" description="Methyltransferase" evidence="4">
    <location>
        <begin position="40"/>
        <end position="133"/>
    </location>
</feature>
<evidence type="ECO:0000313" key="5">
    <source>
        <dbReference type="EMBL" id="GCD10546.1"/>
    </source>
</evidence>
<evidence type="ECO:0000256" key="3">
    <source>
        <dbReference type="ARBA" id="ARBA00022691"/>
    </source>
</evidence>
<dbReference type="Gene3D" id="3.40.50.150">
    <property type="entry name" value="Vaccinia Virus protein VP39"/>
    <property type="match status" value="1"/>
</dbReference>
<keyword evidence="3" id="KW-0949">S-adenosyl-L-methionine</keyword>
<evidence type="ECO:0000259" key="4">
    <source>
        <dbReference type="Pfam" id="PF13649"/>
    </source>
</evidence>
<name>A0A401ULY6_9CLOT</name>
<dbReference type="Proteomes" id="UP000287872">
    <property type="component" value="Unassembled WGS sequence"/>
</dbReference>
<protein>
    <submittedName>
        <fullName evidence="5">S-adenosylmethionine-dependent methyltransferase</fullName>
    </submittedName>
</protein>
<dbReference type="GO" id="GO:0008168">
    <property type="term" value="F:methyltransferase activity"/>
    <property type="evidence" value="ECO:0007669"/>
    <property type="project" value="UniProtKB-KW"/>
</dbReference>
<dbReference type="PANTHER" id="PTHR43464">
    <property type="entry name" value="METHYLTRANSFERASE"/>
    <property type="match status" value="1"/>
</dbReference>
<dbReference type="InterPro" id="IPR029063">
    <property type="entry name" value="SAM-dependent_MTases_sf"/>
</dbReference>
<dbReference type="SUPFAM" id="SSF53335">
    <property type="entry name" value="S-adenosyl-L-methionine-dependent methyltransferases"/>
    <property type="match status" value="1"/>
</dbReference>
<dbReference type="OrthoDB" id="9804312at2"/>
<proteinExistence type="predicted"/>
<organism evidence="5 6">
    <name type="scientific">Clostridium tagluense</name>
    <dbReference type="NCBI Taxonomy" id="360422"/>
    <lineage>
        <taxon>Bacteria</taxon>
        <taxon>Bacillati</taxon>
        <taxon>Bacillota</taxon>
        <taxon>Clostridia</taxon>
        <taxon>Eubacteriales</taxon>
        <taxon>Clostridiaceae</taxon>
        <taxon>Clostridium</taxon>
    </lineage>
</organism>
<dbReference type="AlphaFoldDB" id="A0A401ULY6"/>
<reference evidence="5 6" key="1">
    <citation type="submission" date="2018-11" db="EMBL/GenBank/DDBJ databases">
        <title>Genome sequencing and assembly of Clostridium tagluense strain A121.</title>
        <authorList>
            <person name="Murakami T."/>
            <person name="Segawa T."/>
            <person name="Shcherbakova V.A."/>
            <person name="Mori H."/>
            <person name="Yoshimura Y."/>
        </authorList>
    </citation>
    <scope>NUCLEOTIDE SEQUENCE [LARGE SCALE GENOMIC DNA]</scope>
    <source>
        <strain evidence="5 6">A121</strain>
    </source>
</reference>
<dbReference type="Pfam" id="PF13649">
    <property type="entry name" value="Methyltransf_25"/>
    <property type="match status" value="1"/>
</dbReference>
<keyword evidence="1 5" id="KW-0489">Methyltransferase</keyword>
<gene>
    <name evidence="5" type="ORF">Ctaglu_21690</name>
</gene>
<dbReference type="CDD" id="cd02440">
    <property type="entry name" value="AdoMet_MTases"/>
    <property type="match status" value="1"/>
</dbReference>
<dbReference type="GO" id="GO:0032259">
    <property type="term" value="P:methylation"/>
    <property type="evidence" value="ECO:0007669"/>
    <property type="project" value="UniProtKB-KW"/>
</dbReference>
<evidence type="ECO:0000256" key="1">
    <source>
        <dbReference type="ARBA" id="ARBA00022603"/>
    </source>
</evidence>
<evidence type="ECO:0000256" key="2">
    <source>
        <dbReference type="ARBA" id="ARBA00022679"/>
    </source>
</evidence>
<accession>A0A401ULY6</accession>
<sequence length="220" mass="25985">MIKSKSWDWSKNKSNDWLVPSIEACYLSESWKSKSFNKFLDLGCGLGRHSIYFAKKGFEVNSLDLSEYGVNHLKRWAAEEQVDIAVDICDMLKLPFKNDSFDCIMAYNVIYHSDTDGFIKSLDEIKRVLKSGGELFITLISKDTWSYQRADNYKRIDNNTLLRDEHDTERDVPHFYVDIEDIKKYFIDFEFVSLPIEQTEYNMDNTEYFSKHFNLIVRKN</sequence>
<comment type="caution">
    <text evidence="5">The sequence shown here is derived from an EMBL/GenBank/DDBJ whole genome shotgun (WGS) entry which is preliminary data.</text>
</comment>
<keyword evidence="2 5" id="KW-0808">Transferase</keyword>
<dbReference type="InterPro" id="IPR041698">
    <property type="entry name" value="Methyltransf_25"/>
</dbReference>
<dbReference type="RefSeq" id="WP_125001354.1">
    <property type="nucleotide sequence ID" value="NZ_BHYK01000010.1"/>
</dbReference>
<keyword evidence="6" id="KW-1185">Reference proteome</keyword>